<dbReference type="OrthoDB" id="9809216at2"/>
<evidence type="ECO:0000256" key="1">
    <source>
        <dbReference type="ARBA" id="ARBA00004651"/>
    </source>
</evidence>
<dbReference type="GO" id="GO:0005886">
    <property type="term" value="C:plasma membrane"/>
    <property type="evidence" value="ECO:0007669"/>
    <property type="project" value="UniProtKB-SubCell"/>
</dbReference>
<feature type="transmembrane region" description="Helical" evidence="9">
    <location>
        <begin position="112"/>
        <end position="138"/>
    </location>
</feature>
<protein>
    <recommendedName>
        <fullName evidence="8">Riboflavin transporter</fullName>
    </recommendedName>
</protein>
<keyword evidence="5 9" id="KW-0812">Transmembrane</keyword>
<dbReference type="RefSeq" id="WP_151573115.1">
    <property type="nucleotide sequence ID" value="NZ_WBOT01000002.1"/>
</dbReference>
<comment type="caution">
    <text evidence="10">The sequence shown here is derived from an EMBL/GenBank/DDBJ whole genome shotgun (WGS) entry which is preliminary data.</text>
</comment>
<sequence>MKKLNVKAFVAIGMLSSIAYVLMLLNFPMPPFPNFLMIDFSDIPALIAALIFGPLAGILVELFKNILDYFMTGSATGVPVGHISNFLAGILFVLPVYYIFNRLKSKKGMTIGLISGSIIMAIMMSVLNYIVILPAYTFFLNFPAMSAPEMRTMVVTGILPFNIIKGLLIAAVFMLIYSKMSVWITKQSQNALKSAV</sequence>
<evidence type="ECO:0000256" key="3">
    <source>
        <dbReference type="ARBA" id="ARBA00022448"/>
    </source>
</evidence>
<evidence type="ECO:0000256" key="2">
    <source>
        <dbReference type="ARBA" id="ARBA00005540"/>
    </source>
</evidence>
<evidence type="ECO:0000256" key="8">
    <source>
        <dbReference type="PIRNR" id="PIRNR037778"/>
    </source>
</evidence>
<feature type="transmembrane region" description="Helical" evidence="9">
    <location>
        <begin position="45"/>
        <end position="63"/>
    </location>
</feature>
<gene>
    <name evidence="10" type="ORF">F7732_06430</name>
</gene>
<keyword evidence="4 8" id="KW-1003">Cell membrane</keyword>
<proteinExistence type="inferred from homology"/>
<dbReference type="Pfam" id="PF12822">
    <property type="entry name" value="ECF_trnsprt"/>
    <property type="match status" value="1"/>
</dbReference>
<dbReference type="InterPro" id="IPR024529">
    <property type="entry name" value="ECF_trnsprt_substrate-spec"/>
</dbReference>
<evidence type="ECO:0000256" key="9">
    <source>
        <dbReference type="SAM" id="Phobius"/>
    </source>
</evidence>
<feature type="transmembrane region" description="Helical" evidence="9">
    <location>
        <begin position="158"/>
        <end position="177"/>
    </location>
</feature>
<feature type="transmembrane region" description="Helical" evidence="9">
    <location>
        <begin position="83"/>
        <end position="100"/>
    </location>
</feature>
<evidence type="ECO:0000313" key="10">
    <source>
        <dbReference type="EMBL" id="KAB2333721.1"/>
    </source>
</evidence>
<keyword evidence="6 9" id="KW-1133">Transmembrane helix</keyword>
<dbReference type="PANTHER" id="PTHR38438:SF1">
    <property type="entry name" value="RIBOFLAVIN TRANSPORTER RIBU"/>
    <property type="match status" value="1"/>
</dbReference>
<dbReference type="PIRSF" id="PIRSF037778">
    <property type="entry name" value="UCP037778_transp_RibU"/>
    <property type="match status" value="1"/>
</dbReference>
<organism evidence="10 11">
    <name type="scientific">Bacillus mesophilum</name>
    <dbReference type="NCBI Taxonomy" id="1071718"/>
    <lineage>
        <taxon>Bacteria</taxon>
        <taxon>Bacillati</taxon>
        <taxon>Bacillota</taxon>
        <taxon>Bacilli</taxon>
        <taxon>Bacillales</taxon>
        <taxon>Bacillaceae</taxon>
        <taxon>Bacillus</taxon>
    </lineage>
</organism>
<feature type="transmembrane region" description="Helical" evidence="9">
    <location>
        <begin position="6"/>
        <end position="25"/>
    </location>
</feature>
<name>A0A7V7RMU6_9BACI</name>
<evidence type="ECO:0000256" key="6">
    <source>
        <dbReference type="ARBA" id="ARBA00022989"/>
    </source>
</evidence>
<keyword evidence="11" id="KW-1185">Reference proteome</keyword>
<evidence type="ECO:0000256" key="4">
    <source>
        <dbReference type="ARBA" id="ARBA00022475"/>
    </source>
</evidence>
<dbReference type="PANTHER" id="PTHR38438">
    <property type="entry name" value="RIBOFLAVIN TRANSPORTER RIBU"/>
    <property type="match status" value="1"/>
</dbReference>
<evidence type="ECO:0000256" key="7">
    <source>
        <dbReference type="ARBA" id="ARBA00023136"/>
    </source>
</evidence>
<comment type="similarity">
    <text evidence="2 8">Belongs to the prokaryotic riboflavin transporter (P-RFT) (TC 2.A.87) family.</text>
</comment>
<dbReference type="InterPro" id="IPR025720">
    <property type="entry name" value="RibU"/>
</dbReference>
<evidence type="ECO:0000313" key="11">
    <source>
        <dbReference type="Proteomes" id="UP000441354"/>
    </source>
</evidence>
<accession>A0A7V7RMU6</accession>
<dbReference type="Proteomes" id="UP000441354">
    <property type="component" value="Unassembled WGS sequence"/>
</dbReference>
<reference evidence="10 11" key="1">
    <citation type="journal article" date="2014" name="Arch. Microbiol.">
        <title>Bacillus mesophilum sp. nov., strain IITR-54T, a novel 4-chlorobiphenyl dechlorinating bacterium.</title>
        <authorList>
            <person name="Manickam N."/>
            <person name="Singh N.K."/>
            <person name="Bajaj A."/>
            <person name="Kumar R.M."/>
            <person name="Kaur G."/>
            <person name="Kaur N."/>
            <person name="Bala M."/>
            <person name="Kumar A."/>
            <person name="Mayilraj S."/>
        </authorList>
    </citation>
    <scope>NUCLEOTIDE SEQUENCE [LARGE SCALE GENOMIC DNA]</scope>
    <source>
        <strain evidence="10 11">IITR-54</strain>
    </source>
</reference>
<comment type="subcellular location">
    <subcellularLocation>
        <location evidence="1">Cell membrane</location>
        <topology evidence="1">Multi-pass membrane protein</topology>
    </subcellularLocation>
</comment>
<evidence type="ECO:0000256" key="5">
    <source>
        <dbReference type="ARBA" id="ARBA00022692"/>
    </source>
</evidence>
<comment type="function">
    <text evidence="8">Probably a riboflavin-binding protein that interacts with the energy-coupling factor (ECF) ABC-transporter complex.</text>
</comment>
<dbReference type="AlphaFoldDB" id="A0A7V7RMU6"/>
<keyword evidence="7 8" id="KW-0472">Membrane</keyword>
<dbReference type="GO" id="GO:0032217">
    <property type="term" value="F:riboflavin transmembrane transporter activity"/>
    <property type="evidence" value="ECO:0007669"/>
    <property type="project" value="UniProtKB-UniRule"/>
</dbReference>
<keyword evidence="3 8" id="KW-0813">Transport</keyword>
<dbReference type="EMBL" id="WBOT01000002">
    <property type="protein sequence ID" value="KAB2333721.1"/>
    <property type="molecule type" value="Genomic_DNA"/>
</dbReference>
<dbReference type="Gene3D" id="1.10.1760.20">
    <property type="match status" value="1"/>
</dbReference>